<comment type="caution">
    <text evidence="5">The sequence shown here is derived from an EMBL/GenBank/DDBJ whole genome shotgun (WGS) entry which is preliminary data.</text>
</comment>
<keyword evidence="1" id="KW-0560">Oxidoreductase</keyword>
<dbReference type="PANTHER" id="PTHR43353">
    <property type="entry name" value="SUCCINATE-SEMIALDEHYDE DEHYDROGENASE, MITOCHONDRIAL"/>
    <property type="match status" value="1"/>
</dbReference>
<organism evidence="5">
    <name type="scientific">Thermocrispum agreste</name>
    <dbReference type="NCBI Taxonomy" id="37925"/>
    <lineage>
        <taxon>Bacteria</taxon>
        <taxon>Bacillati</taxon>
        <taxon>Actinomycetota</taxon>
        <taxon>Actinomycetes</taxon>
        <taxon>Pseudonocardiales</taxon>
        <taxon>Pseudonocardiaceae</taxon>
        <taxon>Thermocrispum</taxon>
    </lineage>
</organism>
<dbReference type="Proteomes" id="UP000249324">
    <property type="component" value="Unassembled WGS sequence"/>
</dbReference>
<protein>
    <submittedName>
        <fullName evidence="5">Aldehyde dehydrogenase (NADP(+))</fullName>
    </submittedName>
</protein>
<reference evidence="4" key="2">
    <citation type="submission" date="2018-05" db="EMBL/GenBank/DDBJ databases">
        <authorList>
            <person name="Moura L."/>
            <person name="Setubal J.C."/>
        </authorList>
    </citation>
    <scope>NUCLEOTIDE SEQUENCE</scope>
    <source>
        <strain evidence="4">ZC4RG45</strain>
    </source>
</reference>
<evidence type="ECO:0000313" key="4">
    <source>
        <dbReference type="EMBL" id="MFO7192608.1"/>
    </source>
</evidence>
<dbReference type="InterPro" id="IPR050740">
    <property type="entry name" value="Aldehyde_DH_Superfamily"/>
</dbReference>
<reference evidence="4 6" key="3">
    <citation type="journal article" date="2021" name="BMC Genomics">
        <title>Genome-resolved metagenome and metatranscriptome analyses of thermophilic composting reveal key bacterial players and their metabolic interactions.</title>
        <authorList>
            <person name="Braga L.P.P."/>
            <person name="Pereira R.V."/>
            <person name="Martins L.F."/>
            <person name="Moura L.M.S."/>
            <person name="Sanchez F.B."/>
            <person name="Patane J.S.L."/>
            <person name="da Silva A.M."/>
            <person name="Setubal J.C."/>
        </authorList>
    </citation>
    <scope>NUCLEOTIDE SEQUENCE [LARGE SCALE GENOMIC DNA]</scope>
    <source>
        <strain evidence="4">ZC4RG45</strain>
    </source>
</reference>
<reference evidence="5" key="1">
    <citation type="submission" date="2018-05" db="EMBL/GenBank/DDBJ databases">
        <authorList>
            <person name="Lanie J.A."/>
            <person name="Ng W.-L."/>
            <person name="Kazmierczak K.M."/>
            <person name="Andrzejewski T.M."/>
            <person name="Davidsen T.M."/>
            <person name="Wayne K.J."/>
            <person name="Tettelin H."/>
            <person name="Glass J.I."/>
            <person name="Rusch D."/>
            <person name="Podicherti R."/>
            <person name="Tsui H.-C.T."/>
            <person name="Winkler M.E."/>
        </authorList>
    </citation>
    <scope>NUCLEOTIDE SEQUENCE</scope>
    <source>
        <strain evidence="5">ZC4RG45</strain>
    </source>
</reference>
<dbReference type="InterPro" id="IPR015590">
    <property type="entry name" value="Aldehyde_DH_dom"/>
</dbReference>
<dbReference type="Gene3D" id="3.40.605.10">
    <property type="entry name" value="Aldehyde Dehydrogenase, Chain A, domain 1"/>
    <property type="match status" value="1"/>
</dbReference>
<evidence type="ECO:0000256" key="2">
    <source>
        <dbReference type="SAM" id="MobiDB-lite"/>
    </source>
</evidence>
<dbReference type="AlphaFoldDB" id="A0A2W4LJV1"/>
<sequence length="506" mass="52714">MVSQGIDPRTGQPVGEPIPDHTAEDVHACVERAAQAAEWLAGASYTRRAGMLRALATAVRDAEDELVALADAETALGKQRLVGELARTAAQLDMFADVVEEGSFCEAVIDHANPDAVPPHGDLRRMLVPLGPVAVFAASNFPFAFSVLGGDTASALAAGCPVVVKAHPSHPGLSNRVAEIASQALARTGVPADVLQVVHGYEAGRRLVTHPAITAVGFTGSTTGGRALFDLASRRPDPIPFYGELGSINPVVVTEAALAARREDIAAGLVGSFTLGSGQFCTKPGLVFAPDDEAFRKAVADHARSAQLVPMLDAKIHSAFQDGLAALCEVPGVTPVLGPERVEGAGYQVRPTVLAVDVETFRAHAAKLTEECFGPVTLLVSYRDAAGLKSALDLLPGSLTGSLHAEPDDPAAAGLLGILRKKAGRIIVNGWPTGVAVTWSQHHGGPWPATTSVLHTSVGATAIRRFLRPVVYQNVPDDLLPAELQEANPLGIPRRVDGALQAGPAR</sequence>
<dbReference type="STRING" id="1111738.GCA_000427905_03342"/>
<dbReference type="InterPro" id="IPR016163">
    <property type="entry name" value="Ald_DH_C"/>
</dbReference>
<dbReference type="EMBL" id="QGUI02000113">
    <property type="protein sequence ID" value="MFO7192608.1"/>
    <property type="molecule type" value="Genomic_DNA"/>
</dbReference>
<dbReference type="GO" id="GO:0016620">
    <property type="term" value="F:oxidoreductase activity, acting on the aldehyde or oxo group of donors, NAD or NADP as acceptor"/>
    <property type="evidence" value="ECO:0007669"/>
    <property type="project" value="InterPro"/>
</dbReference>
<dbReference type="PANTHER" id="PTHR43353:SF3">
    <property type="entry name" value="ALDEHYDE DEHYDROGENASE-RELATED"/>
    <property type="match status" value="1"/>
</dbReference>
<evidence type="ECO:0000313" key="6">
    <source>
        <dbReference type="Proteomes" id="UP000249324"/>
    </source>
</evidence>
<gene>
    <name evidence="5" type="ORF">DIU77_00535</name>
    <name evidence="4" type="ORF">DIU77_010250</name>
</gene>
<dbReference type="Gene3D" id="3.40.309.10">
    <property type="entry name" value="Aldehyde Dehydrogenase, Chain A, domain 2"/>
    <property type="match status" value="1"/>
</dbReference>
<feature type="domain" description="Aldehyde dehydrogenase" evidence="3">
    <location>
        <begin position="6"/>
        <end position="445"/>
    </location>
</feature>
<dbReference type="EMBL" id="QGUI01000010">
    <property type="protein sequence ID" value="PZN01490.1"/>
    <property type="molecule type" value="Genomic_DNA"/>
</dbReference>
<feature type="region of interest" description="Disordered" evidence="2">
    <location>
        <begin position="1"/>
        <end position="21"/>
    </location>
</feature>
<evidence type="ECO:0000259" key="3">
    <source>
        <dbReference type="Pfam" id="PF00171"/>
    </source>
</evidence>
<dbReference type="InterPro" id="IPR016161">
    <property type="entry name" value="Ald_DH/histidinol_DH"/>
</dbReference>
<dbReference type="SUPFAM" id="SSF53720">
    <property type="entry name" value="ALDH-like"/>
    <property type="match status" value="1"/>
</dbReference>
<dbReference type="CDD" id="cd07129">
    <property type="entry name" value="ALDH_KGSADH"/>
    <property type="match status" value="1"/>
</dbReference>
<dbReference type="Pfam" id="PF00171">
    <property type="entry name" value="Aldedh"/>
    <property type="match status" value="1"/>
</dbReference>
<name>A0A2W4LJV1_9PSEU</name>
<accession>A0A2W4LJV1</accession>
<dbReference type="InterPro" id="IPR044151">
    <property type="entry name" value="ALDH_KGSADH"/>
</dbReference>
<evidence type="ECO:0000256" key="1">
    <source>
        <dbReference type="ARBA" id="ARBA00023002"/>
    </source>
</evidence>
<reference evidence="4" key="4">
    <citation type="submission" date="2023-08" db="EMBL/GenBank/DDBJ databases">
        <authorList>
            <person name="Guima S.E.S."/>
            <person name="Martins L.F."/>
            <person name="Silva A.M."/>
            <person name="Setubal J.C."/>
        </authorList>
    </citation>
    <scope>NUCLEOTIDE SEQUENCE</scope>
    <source>
        <strain evidence="4">ZC4RG45</strain>
    </source>
</reference>
<dbReference type="InterPro" id="IPR016162">
    <property type="entry name" value="Ald_DH_N"/>
</dbReference>
<evidence type="ECO:0000313" key="5">
    <source>
        <dbReference type="EMBL" id="PZN01490.1"/>
    </source>
</evidence>
<proteinExistence type="predicted"/>